<protein>
    <submittedName>
        <fullName evidence="3">Cysteine hydrolase</fullName>
    </submittedName>
</protein>
<reference evidence="4" key="1">
    <citation type="submission" date="2018-09" db="EMBL/GenBank/DDBJ databases">
        <authorList>
            <person name="Livingstone P.G."/>
            <person name="Whitworth D.E."/>
        </authorList>
    </citation>
    <scope>NUCLEOTIDE SEQUENCE [LARGE SCALE GENOMIC DNA]</scope>
    <source>
        <strain evidence="4">CA040B</strain>
    </source>
</reference>
<evidence type="ECO:0000313" key="3">
    <source>
        <dbReference type="EMBL" id="RKH44063.1"/>
    </source>
</evidence>
<dbReference type="EMBL" id="RAWG01000056">
    <property type="protein sequence ID" value="RKH44063.1"/>
    <property type="molecule type" value="Genomic_DNA"/>
</dbReference>
<dbReference type="InterPro" id="IPR000868">
    <property type="entry name" value="Isochorismatase-like_dom"/>
</dbReference>
<sequence length="214" mass="24615">MTKPRKAAPKLPRSTHERRSDTALLIIDVINDLDFPGGENVLPWAERMVERLEPFAQRMRKADVPVIYVNDNFDLWRSNFGDVYKHCTRKGSRGRHVARALKPLPEDYFILKPKHSAFFATSLVPLLEHLGTKKLLLAGIATNLCVFFSAHDAHMHEYQITVLSDCCCAESDTDHDLALDQLQRFLRVRVCRGDEVKMARRTRRGNARPPPEWK</sequence>
<comment type="caution">
    <text evidence="3">The sequence shown here is derived from an EMBL/GenBank/DDBJ whole genome shotgun (WGS) entry which is preliminary data.</text>
</comment>
<dbReference type="Gene3D" id="3.40.50.850">
    <property type="entry name" value="Isochorismatase-like"/>
    <property type="match status" value="1"/>
</dbReference>
<evidence type="ECO:0000256" key="1">
    <source>
        <dbReference type="ARBA" id="ARBA00022801"/>
    </source>
</evidence>
<dbReference type="AlphaFoldDB" id="A0A3A8NJ95"/>
<dbReference type="InterPro" id="IPR036380">
    <property type="entry name" value="Isochorismatase-like_sf"/>
</dbReference>
<organism evidence="3 4">
    <name type="scientific">Corallococcus sicarius</name>
    <dbReference type="NCBI Taxonomy" id="2316726"/>
    <lineage>
        <taxon>Bacteria</taxon>
        <taxon>Pseudomonadati</taxon>
        <taxon>Myxococcota</taxon>
        <taxon>Myxococcia</taxon>
        <taxon>Myxococcales</taxon>
        <taxon>Cystobacterineae</taxon>
        <taxon>Myxococcaceae</taxon>
        <taxon>Corallococcus</taxon>
    </lineage>
</organism>
<proteinExistence type="predicted"/>
<evidence type="ECO:0000313" key="4">
    <source>
        <dbReference type="Proteomes" id="UP000273405"/>
    </source>
</evidence>
<dbReference type="PANTHER" id="PTHR43540:SF6">
    <property type="entry name" value="ISOCHORISMATASE-LIKE DOMAIN-CONTAINING PROTEIN"/>
    <property type="match status" value="1"/>
</dbReference>
<dbReference type="Proteomes" id="UP000273405">
    <property type="component" value="Unassembled WGS sequence"/>
</dbReference>
<dbReference type="OrthoDB" id="9791276at2"/>
<dbReference type="Pfam" id="PF00857">
    <property type="entry name" value="Isochorismatase"/>
    <property type="match status" value="1"/>
</dbReference>
<keyword evidence="1 3" id="KW-0378">Hydrolase</keyword>
<name>A0A3A8NJ95_9BACT</name>
<dbReference type="GO" id="GO:0016787">
    <property type="term" value="F:hydrolase activity"/>
    <property type="evidence" value="ECO:0007669"/>
    <property type="project" value="UniProtKB-KW"/>
</dbReference>
<gene>
    <name evidence="3" type="ORF">D7X12_11425</name>
</gene>
<dbReference type="InterPro" id="IPR050272">
    <property type="entry name" value="Isochorismatase-like_hydrls"/>
</dbReference>
<dbReference type="PANTHER" id="PTHR43540">
    <property type="entry name" value="PEROXYUREIDOACRYLATE/UREIDOACRYLATE AMIDOHYDROLASE-RELATED"/>
    <property type="match status" value="1"/>
</dbReference>
<dbReference type="CDD" id="cd00431">
    <property type="entry name" value="cysteine_hydrolases"/>
    <property type="match status" value="1"/>
</dbReference>
<dbReference type="SUPFAM" id="SSF52499">
    <property type="entry name" value="Isochorismatase-like hydrolases"/>
    <property type="match status" value="1"/>
</dbReference>
<feature type="domain" description="Isochorismatase-like" evidence="2">
    <location>
        <begin position="22"/>
        <end position="187"/>
    </location>
</feature>
<accession>A0A3A8NJ95</accession>
<keyword evidence="4" id="KW-1185">Reference proteome</keyword>
<evidence type="ECO:0000259" key="2">
    <source>
        <dbReference type="Pfam" id="PF00857"/>
    </source>
</evidence>
<dbReference type="RefSeq" id="WP_120625301.1">
    <property type="nucleotide sequence ID" value="NZ_RAWG01000056.1"/>
</dbReference>